<evidence type="ECO:0000256" key="3">
    <source>
        <dbReference type="ARBA" id="ARBA00023043"/>
    </source>
</evidence>
<comment type="caution">
    <text evidence="8">The sequence shown here is derived from an EMBL/GenBank/DDBJ whole genome shotgun (WGS) entry which is preliminary data.</text>
</comment>
<evidence type="ECO:0000256" key="6">
    <source>
        <dbReference type="SAM" id="Coils"/>
    </source>
</evidence>
<feature type="coiled-coil region" evidence="6">
    <location>
        <begin position="222"/>
        <end position="273"/>
    </location>
</feature>
<feature type="non-terminal residue" evidence="8">
    <location>
        <position position="1176"/>
    </location>
</feature>
<organism evidence="8 9">
    <name type="scientific">Silurus asotus</name>
    <name type="common">Amur catfish</name>
    <name type="synonym">Parasilurus asotus</name>
    <dbReference type="NCBI Taxonomy" id="30991"/>
    <lineage>
        <taxon>Eukaryota</taxon>
        <taxon>Metazoa</taxon>
        <taxon>Chordata</taxon>
        <taxon>Craniata</taxon>
        <taxon>Vertebrata</taxon>
        <taxon>Euteleostomi</taxon>
        <taxon>Actinopterygii</taxon>
        <taxon>Neopterygii</taxon>
        <taxon>Teleostei</taxon>
        <taxon>Ostariophysi</taxon>
        <taxon>Siluriformes</taxon>
        <taxon>Siluridae</taxon>
        <taxon>Silurus</taxon>
    </lineage>
</organism>
<dbReference type="Proteomes" id="UP001205998">
    <property type="component" value="Unassembled WGS sequence"/>
</dbReference>
<feature type="coiled-coil region" evidence="6">
    <location>
        <begin position="360"/>
        <end position="394"/>
    </location>
</feature>
<dbReference type="Pfam" id="PF12796">
    <property type="entry name" value="Ank_2"/>
    <property type="match status" value="2"/>
</dbReference>
<keyword evidence="9" id="KW-1185">Reference proteome</keyword>
<feature type="compositionally biased region" description="Low complexity" evidence="7">
    <location>
        <begin position="83"/>
        <end position="92"/>
    </location>
</feature>
<feature type="repeat" description="ANK" evidence="5">
    <location>
        <begin position="1112"/>
        <end position="1145"/>
    </location>
</feature>
<dbReference type="PROSITE" id="PS50088">
    <property type="entry name" value="ANK_REPEAT"/>
    <property type="match status" value="3"/>
</dbReference>
<feature type="compositionally biased region" description="Basic and acidic residues" evidence="7">
    <location>
        <begin position="303"/>
        <end position="314"/>
    </location>
</feature>
<evidence type="ECO:0000313" key="8">
    <source>
        <dbReference type="EMBL" id="KAI5615493.1"/>
    </source>
</evidence>
<evidence type="ECO:0000256" key="2">
    <source>
        <dbReference type="ARBA" id="ARBA00022737"/>
    </source>
</evidence>
<evidence type="ECO:0000313" key="9">
    <source>
        <dbReference type="Proteomes" id="UP001205998"/>
    </source>
</evidence>
<feature type="non-terminal residue" evidence="8">
    <location>
        <position position="1"/>
    </location>
</feature>
<dbReference type="FunFam" id="1.25.40.20:FF:000017">
    <property type="entry name" value="KN motif and ankyrin repeat domain-containing protein 1"/>
    <property type="match status" value="1"/>
</dbReference>
<keyword evidence="1" id="KW-0597">Phosphoprotein</keyword>
<feature type="repeat" description="ANK" evidence="5">
    <location>
        <begin position="1007"/>
        <end position="1032"/>
    </location>
</feature>
<accession>A0AAD5FGX5</accession>
<feature type="region of interest" description="Disordered" evidence="7">
    <location>
        <begin position="294"/>
        <end position="318"/>
    </location>
</feature>
<gene>
    <name evidence="8" type="ORF">C0J50_0174</name>
</gene>
<feature type="region of interest" description="Disordered" evidence="7">
    <location>
        <begin position="159"/>
        <end position="178"/>
    </location>
</feature>
<dbReference type="PANTHER" id="PTHR24168:SF19">
    <property type="entry name" value="KN MOTIF AND ANKYRIN REPEAT DOMAIN-CONTAINING PROTEIN 1"/>
    <property type="match status" value="1"/>
</dbReference>
<proteinExistence type="predicted"/>
<dbReference type="GO" id="GO:0005737">
    <property type="term" value="C:cytoplasm"/>
    <property type="evidence" value="ECO:0007669"/>
    <property type="project" value="TreeGrafter"/>
</dbReference>
<dbReference type="GO" id="GO:0030837">
    <property type="term" value="P:negative regulation of actin filament polymerization"/>
    <property type="evidence" value="ECO:0007669"/>
    <property type="project" value="InterPro"/>
</dbReference>
<dbReference type="PROSITE" id="PS50297">
    <property type="entry name" value="ANK_REP_REGION"/>
    <property type="match status" value="3"/>
</dbReference>
<feature type="repeat" description="ANK" evidence="5">
    <location>
        <begin position="1079"/>
        <end position="1111"/>
    </location>
</feature>
<evidence type="ECO:0000256" key="5">
    <source>
        <dbReference type="PROSITE-ProRule" id="PRU00023"/>
    </source>
</evidence>
<keyword evidence="3 5" id="KW-0040">ANK repeat</keyword>
<dbReference type="InterPro" id="IPR047184">
    <property type="entry name" value="KANK1-4"/>
</dbReference>
<evidence type="ECO:0000256" key="7">
    <source>
        <dbReference type="SAM" id="MobiDB-lite"/>
    </source>
</evidence>
<feature type="region of interest" description="Disordered" evidence="7">
    <location>
        <begin position="29"/>
        <end position="95"/>
    </location>
</feature>
<feature type="compositionally biased region" description="Polar residues" evidence="7">
    <location>
        <begin position="49"/>
        <end position="62"/>
    </location>
</feature>
<feature type="compositionally biased region" description="Low complexity" evidence="7">
    <location>
        <begin position="63"/>
        <end position="72"/>
    </location>
</feature>
<dbReference type="PANTHER" id="PTHR24168">
    <property type="entry name" value="KN MOTIF AND ANKYRIN REPEAT DOMAIN-CONTAINING"/>
    <property type="match status" value="1"/>
</dbReference>
<evidence type="ECO:0000256" key="1">
    <source>
        <dbReference type="ARBA" id="ARBA00022553"/>
    </source>
</evidence>
<dbReference type="SUPFAM" id="SSF48403">
    <property type="entry name" value="Ankyrin repeat"/>
    <property type="match status" value="1"/>
</dbReference>
<sequence length="1176" mass="130332">YHIKIDFKYVDDIKQSDIIRRLGFNRRPRAKPVSEPQSGIDPSGKAFSGSLSSVNRNETRNFSMASSTSSFSVNRRKPPLPPSHSSSKSISETSEHFDALHFRKKSSDGEPPIVTWQPTTLIPNPLEEKTLVETQKHLDQEKSTFNTITSEIYPRRRLASFAGPGSNGGPSPHTSWDVLNHTQSQEHNKGSKLTDLDHIVSRSSPKSCGRVTPVTTVSPLDLQLVRDQMVVALERLKDMEEQVKIIPLLQVKISVLEEEKKQLIALVKKLESQILDSNFDTDLQGLSRERAYSTGSTVKCPKQQKDNEGQRESVKSVGSSELNAFSDINQFKQLNAKKELNVNDNKNIAVLDFVHTKSVMSNTELELEIKQQTIQVLRDKVKTLELELKEALIKAELCRLKSELQDSGAHTHAAKNHCAQPRMQSIATQTGWMTRTIAIGNHVQLVNTAVGEEAVPTFNTVGVICQPKTSDAASGLDTPIEMWVIQKKVEKRDQCVGTQYVQTFSQGVGTSVSVCDVGILTLKLMETGKQKKTPSRTVGCGDWTVDGNMVTSLVSQGIAMETVRDMDIGEIMTLTNMSRCTNTDVHKGSQDTCTFPIYDSKSSIMPTNMQERHTNTVHIPTRTLGVGDGKVIEQQVVRKMRSIAVGTPTYLREETVTPVIPKVMTRDTGVGLANINENFLVGLRTRNIACGPSRLPDPYKTRSIGVEADLLQPHLYAQTEPGLDHYINQMQRLLKEQQSLLTSSHFKPIDEVSLQDNQATKNGDRNSSLWFASWLNEPYTYLGTHILESIVVWKVFILYSLVVCGTQNIDTAYSSVVTVHVCNKTALINNEMQPELDFDKYPFSFPCCLQDDDGMIKSIIRRNEMSQGCAENRKTLKSLSPGFECLSITPDSFSEMTDSAEDKRKIVKQMDNSPRITTQSSKMERIEGYEMSDTVISACHKLKTHLDDTKVLSNRELRSCLNVIQQDWFFVSSQKTACPETVESFQNMCRHVSPAVLSYVANMADRNGNSALHYSVSHSNFRVVQKLLDAGVCNANQQNKAGYTPIMLAALASVESKEDMNVVGALFRKGDVNSKAIQAGQTALMLAVSHGRIDMVKVLLASGSKVNIQDDEGSTALMCASEHGNVDIVRLLLAQPGCDASLTDNDDSTAMSIALDAGHNDIAMLLYAHMNYGMGQ</sequence>
<dbReference type="AlphaFoldDB" id="A0AAD5FGX5"/>
<dbReference type="Gene3D" id="1.25.40.20">
    <property type="entry name" value="Ankyrin repeat-containing domain"/>
    <property type="match status" value="1"/>
</dbReference>
<reference evidence="8" key="1">
    <citation type="submission" date="2018-07" db="EMBL/GenBank/DDBJ databases">
        <title>Comparative genomics of catfishes provides insights into carnivory and benthic adaptation.</title>
        <authorList>
            <person name="Zhang Y."/>
            <person name="Wang D."/>
            <person name="Peng Z."/>
            <person name="Zheng S."/>
            <person name="Shao F."/>
            <person name="Tao W."/>
        </authorList>
    </citation>
    <scope>NUCLEOTIDE SEQUENCE</scope>
    <source>
        <strain evidence="8">Chongqing</strain>
    </source>
</reference>
<dbReference type="EMBL" id="MU554589">
    <property type="protein sequence ID" value="KAI5615493.1"/>
    <property type="molecule type" value="Genomic_DNA"/>
</dbReference>
<name>A0AAD5FGX5_SILAS</name>
<dbReference type="InterPro" id="IPR002110">
    <property type="entry name" value="Ankyrin_rpt"/>
</dbReference>
<dbReference type="GO" id="GO:0005856">
    <property type="term" value="C:cytoskeleton"/>
    <property type="evidence" value="ECO:0007669"/>
    <property type="project" value="TreeGrafter"/>
</dbReference>
<keyword evidence="4 6" id="KW-0175">Coiled coil</keyword>
<keyword evidence="2" id="KW-0677">Repeat</keyword>
<dbReference type="SMART" id="SM00248">
    <property type="entry name" value="ANK"/>
    <property type="match status" value="5"/>
</dbReference>
<dbReference type="InterPro" id="IPR036770">
    <property type="entry name" value="Ankyrin_rpt-contain_sf"/>
</dbReference>
<protein>
    <submittedName>
        <fullName evidence="8">KN motif and ankyrin repeat domain-containing protein 1 isoform X1</fullName>
    </submittedName>
</protein>
<evidence type="ECO:0000256" key="4">
    <source>
        <dbReference type="ARBA" id="ARBA00023054"/>
    </source>
</evidence>